<dbReference type="GO" id="GO:0140359">
    <property type="term" value="F:ABC-type transporter activity"/>
    <property type="evidence" value="ECO:0007669"/>
    <property type="project" value="InterPro"/>
</dbReference>
<dbReference type="eggNOG" id="COG1277">
    <property type="taxonomic scope" value="Bacteria"/>
</dbReference>
<reference evidence="2 3" key="1">
    <citation type="journal article" date="2015" name="Genome Announc.">
        <title>Expanding the biotechnology potential of lactobacilli through comparative genomics of 213 strains and associated genera.</title>
        <authorList>
            <person name="Sun Z."/>
            <person name="Harris H.M."/>
            <person name="McCann A."/>
            <person name="Guo C."/>
            <person name="Argimon S."/>
            <person name="Zhang W."/>
            <person name="Yang X."/>
            <person name="Jeffery I.B."/>
            <person name="Cooney J.C."/>
            <person name="Kagawa T.F."/>
            <person name="Liu W."/>
            <person name="Song Y."/>
            <person name="Salvetti E."/>
            <person name="Wrobel A."/>
            <person name="Rasinkangas P."/>
            <person name="Parkhill J."/>
            <person name="Rea M.C."/>
            <person name="O'Sullivan O."/>
            <person name="Ritari J."/>
            <person name="Douillard F.P."/>
            <person name="Paul Ross R."/>
            <person name="Yang R."/>
            <person name="Briner A.E."/>
            <person name="Felis G.E."/>
            <person name="de Vos W.M."/>
            <person name="Barrangou R."/>
            <person name="Klaenhammer T.R."/>
            <person name="Caufield P.W."/>
            <person name="Cui Y."/>
            <person name="Zhang H."/>
            <person name="O'Toole P.W."/>
        </authorList>
    </citation>
    <scope>NUCLEOTIDE SEQUENCE [LARGE SCALE GENOMIC DNA]</scope>
    <source>
        <strain evidence="2 3">DSM 15814</strain>
    </source>
</reference>
<evidence type="ECO:0000313" key="2">
    <source>
        <dbReference type="EMBL" id="KRL53678.1"/>
    </source>
</evidence>
<gene>
    <name evidence="2" type="ORF">FD35_GL000927</name>
</gene>
<dbReference type="PANTHER" id="PTHR37305:SF1">
    <property type="entry name" value="MEMBRANE PROTEIN"/>
    <property type="match status" value="1"/>
</dbReference>
<feature type="transmembrane region" description="Helical" evidence="1">
    <location>
        <begin position="161"/>
        <end position="181"/>
    </location>
</feature>
<sequence length="238" mass="27021">MWITIFLAAVTLGVALMGRLKPALFPAKQFFQSNFLSAPFLVLFMIAAVASTITMETQYGTIKSVLSQRYSRTQVLISKWLVMLTYSIYLYVMTSVLALIAKAIFVNSKFSLTDKGDVHEIWQDWLVTLGSNFLTVWLLLSLVFLMATLFKSSAAAISIGIIGYFALSIINGFLVVLIHLYEWVKWNPLNFLNYPAQLNNPSLSQITKLSTTQLFWGNIGYIALFLVFDWLLFRKRNV</sequence>
<dbReference type="STRING" id="1114972.FD35_GL000927"/>
<keyword evidence="3" id="KW-1185">Reference proteome</keyword>
<comment type="caution">
    <text evidence="2">The sequence shown here is derived from an EMBL/GenBank/DDBJ whole genome shotgun (WGS) entry which is preliminary data.</text>
</comment>
<name>A0A0R1RB64_9LACO</name>
<dbReference type="EMBL" id="AZFF01000016">
    <property type="protein sequence ID" value="KRL53678.1"/>
    <property type="molecule type" value="Genomic_DNA"/>
</dbReference>
<feature type="transmembrane region" description="Helical" evidence="1">
    <location>
        <begin position="80"/>
        <end position="105"/>
    </location>
</feature>
<accession>A0A0R1RB64</accession>
<keyword evidence="1" id="KW-0472">Membrane</keyword>
<feature type="transmembrane region" description="Helical" evidence="1">
    <location>
        <begin position="125"/>
        <end position="149"/>
    </location>
</feature>
<dbReference type="Proteomes" id="UP000051999">
    <property type="component" value="Unassembled WGS sequence"/>
</dbReference>
<evidence type="ECO:0000313" key="3">
    <source>
        <dbReference type="Proteomes" id="UP000051999"/>
    </source>
</evidence>
<evidence type="ECO:0000256" key="1">
    <source>
        <dbReference type="SAM" id="Phobius"/>
    </source>
</evidence>
<feature type="transmembrane region" description="Helical" evidence="1">
    <location>
        <begin position="38"/>
        <end position="59"/>
    </location>
</feature>
<dbReference type="PATRIC" id="fig|1114972.6.peg.937"/>
<keyword evidence="1" id="KW-1133">Transmembrane helix</keyword>
<organism evidence="2 3">
    <name type="scientific">Furfurilactobacillus rossiae DSM 15814</name>
    <dbReference type="NCBI Taxonomy" id="1114972"/>
    <lineage>
        <taxon>Bacteria</taxon>
        <taxon>Bacillati</taxon>
        <taxon>Bacillota</taxon>
        <taxon>Bacilli</taxon>
        <taxon>Lactobacillales</taxon>
        <taxon>Lactobacillaceae</taxon>
        <taxon>Furfurilactobacillus</taxon>
    </lineage>
</organism>
<dbReference type="GO" id="GO:0005886">
    <property type="term" value="C:plasma membrane"/>
    <property type="evidence" value="ECO:0007669"/>
    <property type="project" value="UniProtKB-SubCell"/>
</dbReference>
<keyword evidence="1" id="KW-0812">Transmembrane</keyword>
<feature type="transmembrane region" description="Helical" evidence="1">
    <location>
        <begin position="214"/>
        <end position="233"/>
    </location>
</feature>
<dbReference type="AlphaFoldDB" id="A0A0R1RB64"/>
<protein>
    <submittedName>
        <fullName evidence="2">ABC superfamily ATP binding cassette transporter, membrane protein</fullName>
    </submittedName>
</protein>
<dbReference type="PANTHER" id="PTHR37305">
    <property type="entry name" value="INTEGRAL MEMBRANE PROTEIN-RELATED"/>
    <property type="match status" value="1"/>
</dbReference>
<proteinExistence type="predicted"/>
<dbReference type="Pfam" id="PF12730">
    <property type="entry name" value="ABC2_membrane_4"/>
    <property type="match status" value="1"/>
</dbReference>